<protein>
    <submittedName>
        <fullName evidence="2">Uncharacterized protein</fullName>
    </submittedName>
</protein>
<evidence type="ECO:0000313" key="2">
    <source>
        <dbReference type="EMBL" id="CAD2192445.1"/>
    </source>
</evidence>
<dbReference type="Proteomes" id="UP000580250">
    <property type="component" value="Unassembled WGS sequence"/>
</dbReference>
<sequence length="64" mass="7446">MNRRIANKNNTEKQQKTLISSNDDRSSFDSEDDEDEADVEMESVTGDYDEELEKEECTKINELL</sequence>
<feature type="compositionally biased region" description="Basic and acidic residues" evidence="1">
    <location>
        <begin position="55"/>
        <end position="64"/>
    </location>
</feature>
<feature type="compositionally biased region" description="Acidic residues" evidence="1">
    <location>
        <begin position="29"/>
        <end position="54"/>
    </location>
</feature>
<proteinExistence type="predicted"/>
<organism evidence="2 3">
    <name type="scientific">Meloidogyne enterolobii</name>
    <name type="common">Root-knot nematode worm</name>
    <name type="synonym">Meloidogyne mayaguensis</name>
    <dbReference type="NCBI Taxonomy" id="390850"/>
    <lineage>
        <taxon>Eukaryota</taxon>
        <taxon>Metazoa</taxon>
        <taxon>Ecdysozoa</taxon>
        <taxon>Nematoda</taxon>
        <taxon>Chromadorea</taxon>
        <taxon>Rhabditida</taxon>
        <taxon>Tylenchina</taxon>
        <taxon>Tylenchomorpha</taxon>
        <taxon>Tylenchoidea</taxon>
        <taxon>Meloidogynidae</taxon>
        <taxon>Meloidogyninae</taxon>
        <taxon>Meloidogyne</taxon>
    </lineage>
</organism>
<dbReference type="EMBL" id="CAJEWN010000949">
    <property type="protein sequence ID" value="CAD2192445.1"/>
    <property type="molecule type" value="Genomic_DNA"/>
</dbReference>
<evidence type="ECO:0000256" key="1">
    <source>
        <dbReference type="SAM" id="MobiDB-lite"/>
    </source>
</evidence>
<gene>
    <name evidence="2" type="ORF">MENT_LOCUS45335</name>
</gene>
<reference evidence="2 3" key="1">
    <citation type="submission" date="2020-08" db="EMBL/GenBank/DDBJ databases">
        <authorList>
            <person name="Koutsovoulos G."/>
            <person name="Danchin GJ E."/>
        </authorList>
    </citation>
    <scope>NUCLEOTIDE SEQUENCE [LARGE SCALE GENOMIC DNA]</scope>
</reference>
<name>A0A6V7WZR5_MELEN</name>
<dbReference type="OrthoDB" id="5907075at2759"/>
<dbReference type="AlphaFoldDB" id="A0A6V7WZR5"/>
<accession>A0A6V7WZR5</accession>
<comment type="caution">
    <text evidence="2">The sequence shown here is derived from an EMBL/GenBank/DDBJ whole genome shotgun (WGS) entry which is preliminary data.</text>
</comment>
<feature type="region of interest" description="Disordered" evidence="1">
    <location>
        <begin position="1"/>
        <end position="64"/>
    </location>
</feature>
<evidence type="ECO:0000313" key="3">
    <source>
        <dbReference type="Proteomes" id="UP000580250"/>
    </source>
</evidence>